<proteinExistence type="predicted"/>
<accession>A0AAD3XKH6</accession>
<reference evidence="3" key="1">
    <citation type="submission" date="2023-05" db="EMBL/GenBank/DDBJ databases">
        <title>Nepenthes gracilis genome sequencing.</title>
        <authorList>
            <person name="Fukushima K."/>
        </authorList>
    </citation>
    <scope>NUCLEOTIDE SEQUENCE</scope>
    <source>
        <strain evidence="3">SING2019-196</strain>
    </source>
</reference>
<keyword evidence="4" id="KW-1185">Reference proteome</keyword>
<comment type="caution">
    <text evidence="3">The sequence shown here is derived from an EMBL/GenBank/DDBJ whole genome shotgun (WGS) entry which is preliminary data.</text>
</comment>
<dbReference type="AlphaFoldDB" id="A0AAD3XKH6"/>
<protein>
    <recommendedName>
        <fullName evidence="2">EDR1/CTR1/ARMC3-like peptidase-like domain-containing protein</fullName>
    </recommendedName>
</protein>
<dbReference type="EMBL" id="BSYO01000007">
    <property type="protein sequence ID" value="GMH07977.1"/>
    <property type="molecule type" value="Genomic_DNA"/>
</dbReference>
<evidence type="ECO:0000313" key="3">
    <source>
        <dbReference type="EMBL" id="GMH07977.1"/>
    </source>
</evidence>
<organism evidence="3 4">
    <name type="scientific">Nepenthes gracilis</name>
    <name type="common">Slender pitcher plant</name>
    <dbReference type="NCBI Taxonomy" id="150966"/>
    <lineage>
        <taxon>Eukaryota</taxon>
        <taxon>Viridiplantae</taxon>
        <taxon>Streptophyta</taxon>
        <taxon>Embryophyta</taxon>
        <taxon>Tracheophyta</taxon>
        <taxon>Spermatophyta</taxon>
        <taxon>Magnoliopsida</taxon>
        <taxon>eudicotyledons</taxon>
        <taxon>Gunneridae</taxon>
        <taxon>Pentapetalae</taxon>
        <taxon>Caryophyllales</taxon>
        <taxon>Nepenthaceae</taxon>
        <taxon>Nepenthes</taxon>
    </lineage>
</organism>
<evidence type="ECO:0000259" key="2">
    <source>
        <dbReference type="Pfam" id="PF14381"/>
    </source>
</evidence>
<gene>
    <name evidence="3" type="ORF">Nepgr_009817</name>
</gene>
<evidence type="ECO:0000313" key="4">
    <source>
        <dbReference type="Proteomes" id="UP001279734"/>
    </source>
</evidence>
<dbReference type="InterPro" id="IPR055164">
    <property type="entry name" value="EDR1/CTR1/ARMC3-like_pept-like"/>
</dbReference>
<dbReference type="Pfam" id="PF14381">
    <property type="entry name" value="EDR1_CTR1_ARMC3_pept"/>
    <property type="match status" value="2"/>
</dbReference>
<feature type="domain" description="EDR1/CTR1/ARMC3-like peptidase-like" evidence="2">
    <location>
        <begin position="78"/>
        <end position="148"/>
    </location>
</feature>
<dbReference type="Proteomes" id="UP001279734">
    <property type="component" value="Unassembled WGS sequence"/>
</dbReference>
<name>A0AAD3XKH6_NEPGR</name>
<feature type="region of interest" description="Disordered" evidence="1">
    <location>
        <begin position="186"/>
        <end position="217"/>
    </location>
</feature>
<feature type="domain" description="EDR1/CTR1/ARMC3-like peptidase-like" evidence="2">
    <location>
        <begin position="8"/>
        <end position="74"/>
    </location>
</feature>
<evidence type="ECO:0000256" key="1">
    <source>
        <dbReference type="SAM" id="MobiDB-lite"/>
    </source>
</evidence>
<sequence length="217" mass="24856">MYQYVWAMYTNLQESGRNPSIESLRFVDPIHSSVEEVLIDHLTDSILKEWQNRKHSVSCSCVTTEDVGDQLTKLDYFGFVVLPTGSLAVGLCRHRALLFKVMDDIIDLSCQITRSCKYHHKDDATSCFVWLEPDMGYLVDLIENPGSVVNEEDVRASVLQKQLDMNMMLPDRNNQESCSIMKAEHSQLPMPSTANQPTRRDKNLQSLKCRHPYQNDA</sequence>